<proteinExistence type="predicted"/>
<dbReference type="Proteomes" id="UP000664132">
    <property type="component" value="Unassembled WGS sequence"/>
</dbReference>
<evidence type="ECO:0000313" key="2">
    <source>
        <dbReference type="Proteomes" id="UP000664132"/>
    </source>
</evidence>
<reference evidence="1" key="1">
    <citation type="submission" date="2021-02" db="EMBL/GenBank/DDBJ databases">
        <title>Genome sequence Cadophora malorum strain M34.</title>
        <authorList>
            <person name="Stefanovic E."/>
            <person name="Vu D."/>
            <person name="Scully C."/>
            <person name="Dijksterhuis J."/>
            <person name="Roader J."/>
            <person name="Houbraken J."/>
        </authorList>
    </citation>
    <scope>NUCLEOTIDE SEQUENCE</scope>
    <source>
        <strain evidence="1">M34</strain>
    </source>
</reference>
<protein>
    <submittedName>
        <fullName evidence="1">Uncharacterized protein</fullName>
    </submittedName>
</protein>
<keyword evidence="2" id="KW-1185">Reference proteome</keyword>
<organism evidence="1 2">
    <name type="scientific">Cadophora malorum</name>
    <dbReference type="NCBI Taxonomy" id="108018"/>
    <lineage>
        <taxon>Eukaryota</taxon>
        <taxon>Fungi</taxon>
        <taxon>Dikarya</taxon>
        <taxon>Ascomycota</taxon>
        <taxon>Pezizomycotina</taxon>
        <taxon>Leotiomycetes</taxon>
        <taxon>Helotiales</taxon>
        <taxon>Ploettnerulaceae</taxon>
        <taxon>Cadophora</taxon>
    </lineage>
</organism>
<evidence type="ECO:0000313" key="1">
    <source>
        <dbReference type="EMBL" id="KAG4423491.1"/>
    </source>
</evidence>
<gene>
    <name evidence="1" type="ORF">IFR04_003314</name>
</gene>
<name>A0A8H7WEM5_9HELO</name>
<dbReference type="AlphaFoldDB" id="A0A8H7WEM5"/>
<accession>A0A8H7WEM5</accession>
<dbReference type="EMBL" id="JAFJYH010000033">
    <property type="protein sequence ID" value="KAG4423491.1"/>
    <property type="molecule type" value="Genomic_DNA"/>
</dbReference>
<comment type="caution">
    <text evidence="1">The sequence shown here is derived from an EMBL/GenBank/DDBJ whole genome shotgun (WGS) entry which is preliminary data.</text>
</comment>
<sequence length="101" mass="11298">MSSTVSERICRASGGILKVRKPMYTRTAPHFKMIRTRAARRDLPLENLVARDKAATKAIYQDTANFQKSSSSSIFPANLASTDEDVTVHESIDDRQQALTR</sequence>